<evidence type="ECO:0000313" key="2">
    <source>
        <dbReference type="Proteomes" id="UP000000560"/>
    </source>
</evidence>
<dbReference type="OrthoDB" id="5351653at2759"/>
<dbReference type="HOGENOM" id="CLU_2049678_0_0_1"/>
<proteinExistence type="predicted"/>
<name>Q5AZW7_EMENI</name>
<keyword evidence="2" id="KW-1185">Reference proteome</keyword>
<reference evidence="2" key="2">
    <citation type="journal article" date="2009" name="Fungal Genet. Biol.">
        <title>The 2008 update of the Aspergillus nidulans genome annotation: a community effort.</title>
        <authorList>
            <person name="Wortman J.R."/>
            <person name="Gilsenan J.M."/>
            <person name="Joardar V."/>
            <person name="Deegan J."/>
            <person name="Clutterbuck J."/>
            <person name="Andersen M.R."/>
            <person name="Archer D."/>
            <person name="Bencina M."/>
            <person name="Braus G."/>
            <person name="Coutinho P."/>
            <person name="von Dohren H."/>
            <person name="Doonan J."/>
            <person name="Driessen A.J."/>
            <person name="Durek P."/>
            <person name="Espeso E."/>
            <person name="Fekete E."/>
            <person name="Flipphi M."/>
            <person name="Estrada C.G."/>
            <person name="Geysens S."/>
            <person name="Goldman G."/>
            <person name="de Groot P.W."/>
            <person name="Hansen K."/>
            <person name="Harris S.D."/>
            <person name="Heinekamp T."/>
            <person name="Helmstaedt K."/>
            <person name="Henrissat B."/>
            <person name="Hofmann G."/>
            <person name="Homan T."/>
            <person name="Horio T."/>
            <person name="Horiuchi H."/>
            <person name="James S."/>
            <person name="Jones M."/>
            <person name="Karaffa L."/>
            <person name="Karanyi Z."/>
            <person name="Kato M."/>
            <person name="Keller N."/>
            <person name="Kelly D.E."/>
            <person name="Kiel J.A."/>
            <person name="Kim J.M."/>
            <person name="van der Klei I.J."/>
            <person name="Klis F.M."/>
            <person name="Kovalchuk A."/>
            <person name="Krasevec N."/>
            <person name="Kubicek C.P."/>
            <person name="Liu B."/>
            <person name="Maccabe A."/>
            <person name="Meyer V."/>
            <person name="Mirabito P."/>
            <person name="Miskei M."/>
            <person name="Mos M."/>
            <person name="Mullins J."/>
            <person name="Nelson D.R."/>
            <person name="Nielsen J."/>
            <person name="Oakley B.R."/>
            <person name="Osmani S.A."/>
            <person name="Pakula T."/>
            <person name="Paszewski A."/>
            <person name="Paulsen I."/>
            <person name="Pilsyk S."/>
            <person name="Pocsi I."/>
            <person name="Punt P.J."/>
            <person name="Ram A.F."/>
            <person name="Ren Q."/>
            <person name="Robellet X."/>
            <person name="Robson G."/>
            <person name="Seiboth B."/>
            <person name="van Solingen P."/>
            <person name="Specht T."/>
            <person name="Sun J."/>
            <person name="Taheri-Talesh N."/>
            <person name="Takeshita N."/>
            <person name="Ussery D."/>
            <person name="vanKuyk P.A."/>
            <person name="Visser H."/>
            <person name="van de Vondervoort P.J."/>
            <person name="de Vries R.P."/>
            <person name="Walton J."/>
            <person name="Xiang X."/>
            <person name="Xiong Y."/>
            <person name="Zeng A.P."/>
            <person name="Brandt B.W."/>
            <person name="Cornell M.J."/>
            <person name="van den Hondel C.A."/>
            <person name="Visser J."/>
            <person name="Oliver S.G."/>
            <person name="Turner G."/>
        </authorList>
    </citation>
    <scope>GENOME REANNOTATION</scope>
    <source>
        <strain evidence="2">FGSC A4 / ATCC 38163 / CBS 112.46 / NRRL 194 / M139</strain>
    </source>
</reference>
<accession>Q5AZW7</accession>
<reference evidence="2" key="1">
    <citation type="journal article" date="2005" name="Nature">
        <title>Sequencing of Aspergillus nidulans and comparative analysis with A. fumigatus and A. oryzae.</title>
        <authorList>
            <person name="Galagan J.E."/>
            <person name="Calvo S.E."/>
            <person name="Cuomo C."/>
            <person name="Ma L.J."/>
            <person name="Wortman J.R."/>
            <person name="Batzoglou S."/>
            <person name="Lee S.I."/>
            <person name="Basturkmen M."/>
            <person name="Spevak C.C."/>
            <person name="Clutterbuck J."/>
            <person name="Kapitonov V."/>
            <person name="Jurka J."/>
            <person name="Scazzocchio C."/>
            <person name="Farman M."/>
            <person name="Butler J."/>
            <person name="Purcell S."/>
            <person name="Harris S."/>
            <person name="Braus G.H."/>
            <person name="Draht O."/>
            <person name="Busch S."/>
            <person name="D'Enfert C."/>
            <person name="Bouchier C."/>
            <person name="Goldman G.H."/>
            <person name="Bell-Pedersen D."/>
            <person name="Griffiths-Jones S."/>
            <person name="Doonan J.H."/>
            <person name="Yu J."/>
            <person name="Vienken K."/>
            <person name="Pain A."/>
            <person name="Freitag M."/>
            <person name="Selker E.U."/>
            <person name="Archer D.B."/>
            <person name="Penalva M.A."/>
            <person name="Oakley B.R."/>
            <person name="Momany M."/>
            <person name="Tanaka T."/>
            <person name="Kumagai T."/>
            <person name="Asai K."/>
            <person name="Machida M."/>
            <person name="Nierman W.C."/>
            <person name="Denning D.W."/>
            <person name="Caddick M."/>
            <person name="Hynes M."/>
            <person name="Paoletti M."/>
            <person name="Fischer R."/>
            <person name="Miller B."/>
            <person name="Dyer P."/>
            <person name="Sachs M.S."/>
            <person name="Osmani S.A."/>
            <person name="Birren B.W."/>
        </authorList>
    </citation>
    <scope>NUCLEOTIDE SEQUENCE [LARGE SCALE GENOMIC DNA]</scope>
    <source>
        <strain evidence="2">FGSC A4 / ATCC 38163 / CBS 112.46 / NRRL 194 / M139</strain>
    </source>
</reference>
<organism evidence="1 2">
    <name type="scientific">Emericella nidulans (strain FGSC A4 / ATCC 38163 / CBS 112.46 / NRRL 194 / M139)</name>
    <name type="common">Aspergillus nidulans</name>
    <dbReference type="NCBI Taxonomy" id="227321"/>
    <lineage>
        <taxon>Eukaryota</taxon>
        <taxon>Fungi</taxon>
        <taxon>Dikarya</taxon>
        <taxon>Ascomycota</taxon>
        <taxon>Pezizomycotina</taxon>
        <taxon>Eurotiomycetes</taxon>
        <taxon>Eurotiomycetidae</taxon>
        <taxon>Eurotiales</taxon>
        <taxon>Aspergillaceae</taxon>
        <taxon>Aspergillus</taxon>
        <taxon>Aspergillus subgen. Nidulantes</taxon>
    </lineage>
</organism>
<sequence>MSSLMKSRGWSIIYHLEANRLQDSPTLTGKRSRASMRTLVTTLPAPITAPSPIVTPGSTVTFPANQQSSPIWISFPDSGPDVPLRKSGSRGCVPLYKLTLGPNRVRAPMVTRRVSIMTQS</sequence>
<accession>C8V245</accession>
<dbReference type="VEuPathDB" id="FungiDB:AN6163"/>
<dbReference type="Proteomes" id="UP000000560">
    <property type="component" value="Chromosome I"/>
</dbReference>
<dbReference type="InParanoid" id="Q5AZW7"/>
<dbReference type="RefSeq" id="XP_663767.1">
    <property type="nucleotide sequence ID" value="XM_658675.1"/>
</dbReference>
<gene>
    <name evidence="1" type="ORF">ANIA_06163</name>
</gene>
<dbReference type="GeneID" id="2871141"/>
<dbReference type="AlphaFoldDB" id="Q5AZW7"/>
<evidence type="ECO:0000313" key="1">
    <source>
        <dbReference type="EMBL" id="CBF70059.1"/>
    </source>
</evidence>
<protein>
    <submittedName>
        <fullName evidence="1">Uncharacterized protein</fullName>
    </submittedName>
</protein>
<dbReference type="KEGG" id="ani:ANIA_06163"/>
<dbReference type="EMBL" id="BN001301">
    <property type="protein sequence ID" value="CBF70059.1"/>
    <property type="molecule type" value="Genomic_DNA"/>
</dbReference>